<dbReference type="FunFam" id="3.40.50.720:FF:000084">
    <property type="entry name" value="Short-chain dehydrogenase reductase"/>
    <property type="match status" value="1"/>
</dbReference>
<dbReference type="PANTHER" id="PTHR42760">
    <property type="entry name" value="SHORT-CHAIN DEHYDROGENASES/REDUCTASES FAMILY MEMBER"/>
    <property type="match status" value="1"/>
</dbReference>
<dbReference type="PANTHER" id="PTHR42760:SF133">
    <property type="entry name" value="3-OXOACYL-[ACYL-CARRIER-PROTEIN] REDUCTASE"/>
    <property type="match status" value="1"/>
</dbReference>
<dbReference type="PROSITE" id="PS00061">
    <property type="entry name" value="ADH_SHORT"/>
    <property type="match status" value="1"/>
</dbReference>
<keyword evidence="2" id="KW-0560">Oxidoreductase</keyword>
<evidence type="ECO:0000313" key="3">
    <source>
        <dbReference type="EMBL" id="RGD62104.1"/>
    </source>
</evidence>
<dbReference type="CDD" id="cd05233">
    <property type="entry name" value="SDR_c"/>
    <property type="match status" value="1"/>
</dbReference>
<dbReference type="Proteomes" id="UP000263377">
    <property type="component" value="Unassembled WGS sequence"/>
</dbReference>
<dbReference type="InterPro" id="IPR036291">
    <property type="entry name" value="NAD(P)-bd_dom_sf"/>
</dbReference>
<dbReference type="SUPFAM" id="SSF51735">
    <property type="entry name" value="NAD(P)-binding Rossmann-fold domains"/>
    <property type="match status" value="1"/>
</dbReference>
<proteinExistence type="inferred from homology"/>
<evidence type="ECO:0000256" key="2">
    <source>
        <dbReference type="ARBA" id="ARBA00023002"/>
    </source>
</evidence>
<keyword evidence="4" id="KW-1185">Reference proteome</keyword>
<accession>A0A373A2W2</accession>
<gene>
    <name evidence="3" type="ORF">DR950_34040</name>
</gene>
<evidence type="ECO:0000256" key="1">
    <source>
        <dbReference type="ARBA" id="ARBA00006484"/>
    </source>
</evidence>
<dbReference type="Pfam" id="PF13561">
    <property type="entry name" value="adh_short_C2"/>
    <property type="match status" value="1"/>
</dbReference>
<dbReference type="PRINTS" id="PR00080">
    <property type="entry name" value="SDRFAMILY"/>
</dbReference>
<dbReference type="Gene3D" id="3.40.50.720">
    <property type="entry name" value="NAD(P)-binding Rossmann-like Domain"/>
    <property type="match status" value="1"/>
</dbReference>
<name>A0A373A2W2_9ACTN</name>
<dbReference type="AlphaFoldDB" id="A0A373A2W2"/>
<dbReference type="InterPro" id="IPR020904">
    <property type="entry name" value="Sc_DH/Rdtase_CS"/>
</dbReference>
<comment type="similarity">
    <text evidence="1">Belongs to the short-chain dehydrogenases/reductases (SDR) family.</text>
</comment>
<organism evidence="3 4">
    <name type="scientific">Kitasatospora xanthocidica</name>
    <dbReference type="NCBI Taxonomy" id="83382"/>
    <lineage>
        <taxon>Bacteria</taxon>
        <taxon>Bacillati</taxon>
        <taxon>Actinomycetota</taxon>
        <taxon>Actinomycetes</taxon>
        <taxon>Kitasatosporales</taxon>
        <taxon>Streptomycetaceae</taxon>
        <taxon>Kitasatospora</taxon>
    </lineage>
</organism>
<dbReference type="EMBL" id="QVIG01000001">
    <property type="protein sequence ID" value="RGD62104.1"/>
    <property type="molecule type" value="Genomic_DNA"/>
</dbReference>
<evidence type="ECO:0000313" key="4">
    <source>
        <dbReference type="Proteomes" id="UP000263377"/>
    </source>
</evidence>
<dbReference type="RefSeq" id="WP_049649015.1">
    <property type="nucleotide sequence ID" value="NZ_QVIG01000001.1"/>
</dbReference>
<dbReference type="PRINTS" id="PR00081">
    <property type="entry name" value="GDHRDH"/>
</dbReference>
<sequence>MQLKGKTAVITGAARGLGRACAVRFAAEGADLLLLDIADDLPGVGYPMGSAAQLAHTADLCARHGVTVLPAHCDVRDLRRVTSVVAECLDRFGRLDVLVNGAGIAAPSGRRVHEITEDEWSLMLDVDLSGAWRMTKAVVPAMIEQRSGSIINIASTAGLVGYRHFAGYVAAKHGMIGLTKAAALDYAPHRVRVNALCPGSVRDDPLVEGRMLSEIARSLDVRVDEHEEVFVQAQPMNALIEPPDVAGAALWLAGDDSRQVTGSVLTVDGGFSAR</sequence>
<dbReference type="InterPro" id="IPR002347">
    <property type="entry name" value="SDR_fam"/>
</dbReference>
<protein>
    <submittedName>
        <fullName evidence="3">NAD(P)-dependent oxidoreductase</fullName>
    </submittedName>
</protein>
<dbReference type="GO" id="GO:0016616">
    <property type="term" value="F:oxidoreductase activity, acting on the CH-OH group of donors, NAD or NADP as acceptor"/>
    <property type="evidence" value="ECO:0007669"/>
    <property type="project" value="TreeGrafter"/>
</dbReference>
<reference evidence="3 4" key="1">
    <citation type="submission" date="2018-08" db="EMBL/GenBank/DDBJ databases">
        <title>Diversity &amp; Physiological Properties of Lignin-Decomposing Actinobacteria from Soil.</title>
        <authorList>
            <person name="Roh S.G."/>
            <person name="Kim S.B."/>
        </authorList>
    </citation>
    <scope>NUCLEOTIDE SEQUENCE [LARGE SCALE GENOMIC DNA]</scope>
    <source>
        <strain evidence="3 4">MMS17-GH009</strain>
    </source>
</reference>
<comment type="caution">
    <text evidence="3">The sequence shown here is derived from an EMBL/GenBank/DDBJ whole genome shotgun (WGS) entry which is preliminary data.</text>
</comment>